<protein>
    <submittedName>
        <fullName evidence="2">DUF1540 domain-containing protein</fullName>
    </submittedName>
</protein>
<dbReference type="Proteomes" id="UP001595952">
    <property type="component" value="Unassembled WGS sequence"/>
</dbReference>
<reference evidence="3" key="1">
    <citation type="journal article" date="2019" name="Int. J. Syst. Evol. Microbiol.">
        <title>The Global Catalogue of Microorganisms (GCM) 10K type strain sequencing project: providing services to taxonomists for standard genome sequencing and annotation.</title>
        <authorList>
            <consortium name="The Broad Institute Genomics Platform"/>
            <consortium name="The Broad Institute Genome Sequencing Center for Infectious Disease"/>
            <person name="Wu L."/>
            <person name="Ma J."/>
        </authorList>
    </citation>
    <scope>NUCLEOTIDE SEQUENCE [LARGE SCALE GENOMIC DNA]</scope>
    <source>
        <strain evidence="3">CCUG 55995</strain>
    </source>
</reference>
<dbReference type="InterPro" id="IPR011437">
    <property type="entry name" value="DUF1540"/>
</dbReference>
<feature type="domain" description="DUF1540" evidence="1">
    <location>
        <begin position="15"/>
        <end position="48"/>
    </location>
</feature>
<dbReference type="Pfam" id="PF07561">
    <property type="entry name" value="DUF1540"/>
    <property type="match status" value="1"/>
</dbReference>
<evidence type="ECO:0000259" key="1">
    <source>
        <dbReference type="Pfam" id="PF07561"/>
    </source>
</evidence>
<evidence type="ECO:0000313" key="3">
    <source>
        <dbReference type="Proteomes" id="UP001595952"/>
    </source>
</evidence>
<keyword evidence="3" id="KW-1185">Reference proteome</keyword>
<evidence type="ECO:0000313" key="2">
    <source>
        <dbReference type="EMBL" id="MFC4637064.1"/>
    </source>
</evidence>
<dbReference type="EMBL" id="JBHSEI010000001">
    <property type="protein sequence ID" value="MFC4637064.1"/>
    <property type="molecule type" value="Genomic_DNA"/>
</dbReference>
<dbReference type="RefSeq" id="WP_380060101.1">
    <property type="nucleotide sequence ID" value="NZ_JBHSEI010000001.1"/>
</dbReference>
<name>A0ABV9I408_9DEIO</name>
<proteinExistence type="predicted"/>
<accession>A0ABV9I408</accession>
<comment type="caution">
    <text evidence="2">The sequence shown here is derived from an EMBL/GenBank/DDBJ whole genome shotgun (WGS) entry which is preliminary data.</text>
</comment>
<organism evidence="2 3">
    <name type="scientific">Deinococcus hohokamensis</name>
    <dbReference type="NCBI Taxonomy" id="309883"/>
    <lineage>
        <taxon>Bacteria</taxon>
        <taxon>Thermotogati</taxon>
        <taxon>Deinococcota</taxon>
        <taxon>Deinococci</taxon>
        <taxon>Deinococcales</taxon>
        <taxon>Deinococcaceae</taxon>
        <taxon>Deinococcus</taxon>
    </lineage>
</organism>
<gene>
    <name evidence="2" type="ORF">ACFO0D_01800</name>
</gene>
<sequence>MTQNNDRQATSLVSRCDATICRYNEDTRCVAGQIEVVMSGQTAQCLTFTPQDDSMDSQRPGQSTQS</sequence>